<accession>A0A0E9WZP4</accession>
<dbReference type="AlphaFoldDB" id="A0A0E9WZP4"/>
<protein>
    <submittedName>
        <fullName evidence="1">Uncharacterized protein</fullName>
    </submittedName>
</protein>
<sequence length="61" mass="7239">MTKWNDQCFRFSFFFNLTDLGIQGFNRRISKNLDLETLLALCCRKSCLNKQWLCQDLRSTG</sequence>
<reference evidence="1" key="2">
    <citation type="journal article" date="2015" name="Fish Shellfish Immunol.">
        <title>Early steps in the European eel (Anguilla anguilla)-Vibrio vulnificus interaction in the gills: Role of the RtxA13 toxin.</title>
        <authorList>
            <person name="Callol A."/>
            <person name="Pajuelo D."/>
            <person name="Ebbesson L."/>
            <person name="Teles M."/>
            <person name="MacKenzie S."/>
            <person name="Amaro C."/>
        </authorList>
    </citation>
    <scope>NUCLEOTIDE SEQUENCE</scope>
</reference>
<name>A0A0E9WZP4_ANGAN</name>
<organism evidence="1">
    <name type="scientific">Anguilla anguilla</name>
    <name type="common">European freshwater eel</name>
    <name type="synonym">Muraena anguilla</name>
    <dbReference type="NCBI Taxonomy" id="7936"/>
    <lineage>
        <taxon>Eukaryota</taxon>
        <taxon>Metazoa</taxon>
        <taxon>Chordata</taxon>
        <taxon>Craniata</taxon>
        <taxon>Vertebrata</taxon>
        <taxon>Euteleostomi</taxon>
        <taxon>Actinopterygii</taxon>
        <taxon>Neopterygii</taxon>
        <taxon>Teleostei</taxon>
        <taxon>Anguilliformes</taxon>
        <taxon>Anguillidae</taxon>
        <taxon>Anguilla</taxon>
    </lineage>
</organism>
<dbReference type="EMBL" id="GBXM01012891">
    <property type="protein sequence ID" value="JAH95686.1"/>
    <property type="molecule type" value="Transcribed_RNA"/>
</dbReference>
<evidence type="ECO:0000313" key="1">
    <source>
        <dbReference type="EMBL" id="JAH95686.1"/>
    </source>
</evidence>
<proteinExistence type="predicted"/>
<reference evidence="1" key="1">
    <citation type="submission" date="2014-11" db="EMBL/GenBank/DDBJ databases">
        <authorList>
            <person name="Amaro Gonzalez C."/>
        </authorList>
    </citation>
    <scope>NUCLEOTIDE SEQUENCE</scope>
</reference>